<organism evidence="9 10">
    <name type="scientific">Noviluteimonas gilva</name>
    <dbReference type="NCBI Taxonomy" id="2682097"/>
    <lineage>
        <taxon>Bacteria</taxon>
        <taxon>Pseudomonadati</taxon>
        <taxon>Pseudomonadota</taxon>
        <taxon>Gammaproteobacteria</taxon>
        <taxon>Lysobacterales</taxon>
        <taxon>Lysobacteraceae</taxon>
        <taxon>Noviluteimonas</taxon>
    </lineage>
</organism>
<dbReference type="PROSITE" id="PS00675">
    <property type="entry name" value="SIGMA54_INTERACT_1"/>
    <property type="match status" value="1"/>
</dbReference>
<comment type="caution">
    <text evidence="9">The sequence shown here is derived from an EMBL/GenBank/DDBJ whole genome shotgun (WGS) entry which is preliminary data.</text>
</comment>
<dbReference type="GO" id="GO:0043565">
    <property type="term" value="F:sequence-specific DNA binding"/>
    <property type="evidence" value="ECO:0007669"/>
    <property type="project" value="InterPro"/>
</dbReference>
<evidence type="ECO:0000256" key="4">
    <source>
        <dbReference type="ARBA" id="ARBA00023125"/>
    </source>
</evidence>
<dbReference type="SUPFAM" id="SSF52540">
    <property type="entry name" value="P-loop containing nucleoside triphosphate hydrolases"/>
    <property type="match status" value="1"/>
</dbReference>
<dbReference type="InterPro" id="IPR027417">
    <property type="entry name" value="P-loop_NTPase"/>
</dbReference>
<name>A0A7C9LLX8_9GAMM</name>
<dbReference type="InterPro" id="IPR025944">
    <property type="entry name" value="Sigma_54_int_dom_CS"/>
</dbReference>
<dbReference type="SUPFAM" id="SSF46689">
    <property type="entry name" value="Homeodomain-like"/>
    <property type="match status" value="1"/>
</dbReference>
<evidence type="ECO:0000313" key="10">
    <source>
        <dbReference type="Proteomes" id="UP000479692"/>
    </source>
</evidence>
<keyword evidence="3" id="KW-0805">Transcription regulation</keyword>
<dbReference type="Gene3D" id="3.40.50.300">
    <property type="entry name" value="P-loop containing nucleotide triphosphate hydrolases"/>
    <property type="match status" value="1"/>
</dbReference>
<dbReference type="Pfam" id="PF02954">
    <property type="entry name" value="HTH_8"/>
    <property type="match status" value="1"/>
</dbReference>
<sequence length="520" mass="56564">MIRPMADQAPSDLHSALGAIARAIADSLEVRAVWDAVAEACRALVPFDAMGIVKLESDGTVRAVAAAGEVEAKQLEGIVFPRAGYSPAFWPDEDRFLVVIEDAQSQLDLSYPLDRLALERGYRAILRAPLQHRDRRLGSVLLVSRTPGRFTQAHGEVLLVIAELASLALAHEGLANTLADETRRSAAAREHASQLERRVQALAEELDARSAHRTLGRSRRWREVLELATKVAPTDTTVLLSGESGTGKEVVARFIHRGSMRRKGPFVALNCAALPEQLLESELFGHDRGAFTGAQAAHPGKLEQAAGGVLFLDEVAEMSPTVQAKFLRVLQEREYQRLGGTRTLRADVRVLAATHRDLPAAIANGTFREDLYYRLAVFDIALPPLRERREDIPLLVEAFLHEVGQNIGRPAAGVSDDAIAALTGYAWPGNVRELRNAIERAVILSEGGMLTADHLPIGIAAAKPAMPIVRIAAPQSLGDAERQMIEDALERAGRNKSEAARLLGITRAQLRSRIEKHGLA</sequence>
<keyword evidence="4" id="KW-0238">DNA-binding</keyword>
<dbReference type="FunFam" id="3.40.50.300:FF:000006">
    <property type="entry name" value="DNA-binding transcriptional regulator NtrC"/>
    <property type="match status" value="1"/>
</dbReference>
<dbReference type="Gene3D" id="1.10.10.60">
    <property type="entry name" value="Homeodomain-like"/>
    <property type="match status" value="1"/>
</dbReference>
<evidence type="ECO:0000259" key="8">
    <source>
        <dbReference type="PROSITE" id="PS50045"/>
    </source>
</evidence>
<keyword evidence="7" id="KW-0175">Coiled coil</keyword>
<dbReference type="GO" id="GO:0006355">
    <property type="term" value="P:regulation of DNA-templated transcription"/>
    <property type="evidence" value="ECO:0007669"/>
    <property type="project" value="InterPro"/>
</dbReference>
<dbReference type="InterPro" id="IPR002078">
    <property type="entry name" value="Sigma_54_int"/>
</dbReference>
<dbReference type="PANTHER" id="PTHR32071">
    <property type="entry name" value="TRANSCRIPTIONAL REGULATORY PROTEIN"/>
    <property type="match status" value="1"/>
</dbReference>
<keyword evidence="1" id="KW-0547">Nucleotide-binding</keyword>
<dbReference type="PRINTS" id="PR01590">
    <property type="entry name" value="HTHFIS"/>
</dbReference>
<protein>
    <submittedName>
        <fullName evidence="9">AAA domain-containing protein</fullName>
    </submittedName>
</protein>
<gene>
    <name evidence="9" type="ORF">GN331_10440</name>
</gene>
<dbReference type="InterPro" id="IPR029016">
    <property type="entry name" value="GAF-like_dom_sf"/>
</dbReference>
<reference evidence="9 10" key="1">
    <citation type="submission" date="2019-12" db="EMBL/GenBank/DDBJ databases">
        <authorList>
            <person name="Xu J."/>
        </authorList>
    </citation>
    <scope>NUCLEOTIDE SEQUENCE [LARGE SCALE GENOMIC DNA]</scope>
    <source>
        <strain evidence="9 10">HX-5-24</strain>
    </source>
</reference>
<dbReference type="PROSITE" id="PS00688">
    <property type="entry name" value="SIGMA54_INTERACT_3"/>
    <property type="match status" value="1"/>
</dbReference>
<feature type="coiled-coil region" evidence="7">
    <location>
        <begin position="178"/>
        <end position="212"/>
    </location>
</feature>
<keyword evidence="10" id="KW-1185">Reference proteome</keyword>
<feature type="domain" description="Sigma-54 factor interaction" evidence="8">
    <location>
        <begin position="214"/>
        <end position="443"/>
    </location>
</feature>
<dbReference type="PROSITE" id="PS50045">
    <property type="entry name" value="SIGMA54_INTERACT_4"/>
    <property type="match status" value="1"/>
</dbReference>
<dbReference type="InterPro" id="IPR009057">
    <property type="entry name" value="Homeodomain-like_sf"/>
</dbReference>
<accession>A0A7C9LLX8</accession>
<dbReference type="InterPro" id="IPR003593">
    <property type="entry name" value="AAA+_ATPase"/>
</dbReference>
<dbReference type="SUPFAM" id="SSF55781">
    <property type="entry name" value="GAF domain-like"/>
    <property type="match status" value="1"/>
</dbReference>
<dbReference type="Pfam" id="PF00158">
    <property type="entry name" value="Sigma54_activat"/>
    <property type="match status" value="1"/>
</dbReference>
<dbReference type="Proteomes" id="UP000479692">
    <property type="component" value="Unassembled WGS sequence"/>
</dbReference>
<keyword evidence="6" id="KW-0804">Transcription</keyword>
<dbReference type="AlphaFoldDB" id="A0A7C9LLX8"/>
<dbReference type="FunFam" id="1.10.8.60:FF:000014">
    <property type="entry name" value="DNA-binding transcriptional regulator NtrC"/>
    <property type="match status" value="1"/>
</dbReference>
<dbReference type="EMBL" id="WOXT01000002">
    <property type="protein sequence ID" value="MUV14624.1"/>
    <property type="molecule type" value="Genomic_DNA"/>
</dbReference>
<evidence type="ECO:0000256" key="1">
    <source>
        <dbReference type="ARBA" id="ARBA00022741"/>
    </source>
</evidence>
<dbReference type="SMART" id="SM00382">
    <property type="entry name" value="AAA"/>
    <property type="match status" value="1"/>
</dbReference>
<dbReference type="InterPro" id="IPR025662">
    <property type="entry name" value="Sigma_54_int_dom_ATP-bd_1"/>
</dbReference>
<evidence type="ECO:0000256" key="5">
    <source>
        <dbReference type="ARBA" id="ARBA00023159"/>
    </source>
</evidence>
<dbReference type="GO" id="GO:0005524">
    <property type="term" value="F:ATP binding"/>
    <property type="evidence" value="ECO:0007669"/>
    <property type="project" value="UniProtKB-KW"/>
</dbReference>
<dbReference type="InterPro" id="IPR058031">
    <property type="entry name" value="AAA_lid_NorR"/>
</dbReference>
<dbReference type="CDD" id="cd00009">
    <property type="entry name" value="AAA"/>
    <property type="match status" value="1"/>
</dbReference>
<proteinExistence type="predicted"/>
<evidence type="ECO:0000256" key="3">
    <source>
        <dbReference type="ARBA" id="ARBA00023015"/>
    </source>
</evidence>
<dbReference type="InterPro" id="IPR003018">
    <property type="entry name" value="GAF"/>
</dbReference>
<keyword evidence="2" id="KW-0067">ATP-binding</keyword>
<evidence type="ECO:0000313" key="9">
    <source>
        <dbReference type="EMBL" id="MUV14624.1"/>
    </source>
</evidence>
<dbReference type="Gene3D" id="1.10.8.60">
    <property type="match status" value="1"/>
</dbReference>
<evidence type="ECO:0000256" key="7">
    <source>
        <dbReference type="SAM" id="Coils"/>
    </source>
</evidence>
<evidence type="ECO:0000256" key="2">
    <source>
        <dbReference type="ARBA" id="ARBA00022840"/>
    </source>
</evidence>
<dbReference type="Gene3D" id="3.30.450.40">
    <property type="match status" value="1"/>
</dbReference>
<dbReference type="InterPro" id="IPR002197">
    <property type="entry name" value="HTH_Fis"/>
</dbReference>
<dbReference type="Pfam" id="PF01590">
    <property type="entry name" value="GAF"/>
    <property type="match status" value="1"/>
</dbReference>
<dbReference type="Pfam" id="PF25601">
    <property type="entry name" value="AAA_lid_14"/>
    <property type="match status" value="1"/>
</dbReference>
<keyword evidence="5" id="KW-0010">Activator</keyword>
<evidence type="ECO:0000256" key="6">
    <source>
        <dbReference type="ARBA" id="ARBA00023163"/>
    </source>
</evidence>